<evidence type="ECO:0000313" key="5">
    <source>
        <dbReference type="Proteomes" id="UP001501353"/>
    </source>
</evidence>
<dbReference type="EMBL" id="BAAAZE010000008">
    <property type="protein sequence ID" value="GAA4025812.1"/>
    <property type="molecule type" value="Genomic_DNA"/>
</dbReference>
<keyword evidence="5" id="KW-1185">Reference proteome</keyword>
<dbReference type="SUPFAM" id="SSF109604">
    <property type="entry name" value="HD-domain/PDEase-like"/>
    <property type="match status" value="1"/>
</dbReference>
<reference evidence="5" key="1">
    <citation type="journal article" date="2019" name="Int. J. Syst. Evol. Microbiol.">
        <title>The Global Catalogue of Microorganisms (GCM) 10K type strain sequencing project: providing services to taxonomists for standard genome sequencing and annotation.</title>
        <authorList>
            <consortium name="The Broad Institute Genomics Platform"/>
            <consortium name="The Broad Institute Genome Sequencing Center for Infectious Disease"/>
            <person name="Wu L."/>
            <person name="Ma J."/>
        </authorList>
    </citation>
    <scope>NUCLEOTIDE SEQUENCE [LARGE SCALE GENOMIC DNA]</scope>
    <source>
        <strain evidence="5">JCM 16673</strain>
    </source>
</reference>
<dbReference type="Pfam" id="PF00072">
    <property type="entry name" value="Response_reg"/>
    <property type="match status" value="1"/>
</dbReference>
<dbReference type="PROSITE" id="PS50110">
    <property type="entry name" value="RESPONSE_REGULATORY"/>
    <property type="match status" value="1"/>
</dbReference>
<evidence type="ECO:0000259" key="3">
    <source>
        <dbReference type="PROSITE" id="PS51832"/>
    </source>
</evidence>
<dbReference type="InterPro" id="IPR001789">
    <property type="entry name" value="Sig_transdc_resp-reg_receiver"/>
</dbReference>
<dbReference type="PROSITE" id="PS51832">
    <property type="entry name" value="HD_GYP"/>
    <property type="match status" value="1"/>
</dbReference>
<dbReference type="PANTHER" id="PTHR45228:SF1">
    <property type="entry name" value="CYCLIC DI-GMP PHOSPHODIESTERASE TM_0186"/>
    <property type="match status" value="1"/>
</dbReference>
<dbReference type="Proteomes" id="UP001501353">
    <property type="component" value="Unassembled WGS sequence"/>
</dbReference>
<comment type="caution">
    <text evidence="4">The sequence shown here is derived from an EMBL/GenBank/DDBJ whole genome shotgun (WGS) entry which is preliminary data.</text>
</comment>
<dbReference type="Gene3D" id="1.10.3210.10">
    <property type="entry name" value="Hypothetical protein af1432"/>
    <property type="match status" value="1"/>
</dbReference>
<feature type="domain" description="Response regulatory" evidence="2">
    <location>
        <begin position="25"/>
        <end position="143"/>
    </location>
</feature>
<dbReference type="SUPFAM" id="SSF52172">
    <property type="entry name" value="CheY-like"/>
    <property type="match status" value="1"/>
</dbReference>
<accession>A0ABP7TG11</accession>
<dbReference type="RefSeq" id="WP_344763616.1">
    <property type="nucleotide sequence ID" value="NZ_BAAAZE010000008.1"/>
</dbReference>
<dbReference type="PANTHER" id="PTHR45228">
    <property type="entry name" value="CYCLIC DI-GMP PHOSPHODIESTERASE TM_0186-RELATED"/>
    <property type="match status" value="1"/>
</dbReference>
<sequence>MQTMLEITPSVAASHSHQLRAGMPTVLVLDDQSTGRLILAEVVRGIDRNINVVMYDNPIEAIAYISENPVDLVLTDYKMPLLDGIETIRRMRSLYTYEQLPIVMTTVVSDREVRHSAFEAGATDFLIRPVDPIECRARCQNLLNLRQQYLIILNHASELKRHVSEVTRALRLLEVDTLSRVARAADLRNAIRGPHLKRMACYSALIARGMGLSEGEVEAIELAVPMHDLGKVGIPDAVLQKSGPLTPEEKGVMQSTTQIGYDILKDSPSPFLQVAARIALNHHEKFDGTGTPSGLRGSAIPLEARIVALAEVFDAMTSARPYGKAWEWPAAIAHLASERGKYFDPEVVDVFIRHADEAATICAALADQPTSP</sequence>
<protein>
    <submittedName>
        <fullName evidence="4">Two-component system response regulator</fullName>
    </submittedName>
</protein>
<evidence type="ECO:0000259" key="2">
    <source>
        <dbReference type="PROSITE" id="PS50110"/>
    </source>
</evidence>
<dbReference type="InterPro" id="IPR037522">
    <property type="entry name" value="HD_GYP_dom"/>
</dbReference>
<gene>
    <name evidence="4" type="ORF">GCM10022212_24670</name>
</gene>
<feature type="domain" description="HD-GYP" evidence="3">
    <location>
        <begin position="170"/>
        <end position="367"/>
    </location>
</feature>
<feature type="modified residue" description="4-aspartylphosphate" evidence="1">
    <location>
        <position position="76"/>
    </location>
</feature>
<dbReference type="SMART" id="SM00471">
    <property type="entry name" value="HDc"/>
    <property type="match status" value="1"/>
</dbReference>
<dbReference type="CDD" id="cd17551">
    <property type="entry name" value="REC_RpfG-like"/>
    <property type="match status" value="1"/>
</dbReference>
<dbReference type="Gene3D" id="3.40.50.2300">
    <property type="match status" value="1"/>
</dbReference>
<dbReference type="InterPro" id="IPR011006">
    <property type="entry name" value="CheY-like_superfamily"/>
</dbReference>
<dbReference type="CDD" id="cd00077">
    <property type="entry name" value="HDc"/>
    <property type="match status" value="1"/>
</dbReference>
<dbReference type="Pfam" id="PF13487">
    <property type="entry name" value="HD_5"/>
    <property type="match status" value="1"/>
</dbReference>
<dbReference type="InterPro" id="IPR003607">
    <property type="entry name" value="HD/PDEase_dom"/>
</dbReference>
<dbReference type="InterPro" id="IPR052020">
    <property type="entry name" value="Cyclic_di-GMP/3'3'-cGAMP_PDE"/>
</dbReference>
<name>A0ABP7TG11_9BURK</name>
<evidence type="ECO:0000313" key="4">
    <source>
        <dbReference type="EMBL" id="GAA4025812.1"/>
    </source>
</evidence>
<organism evidence="4 5">
    <name type="scientific">Actimicrobium antarcticum</name>
    <dbReference type="NCBI Taxonomy" id="1051899"/>
    <lineage>
        <taxon>Bacteria</taxon>
        <taxon>Pseudomonadati</taxon>
        <taxon>Pseudomonadota</taxon>
        <taxon>Betaproteobacteria</taxon>
        <taxon>Burkholderiales</taxon>
        <taxon>Oxalobacteraceae</taxon>
        <taxon>Actimicrobium</taxon>
    </lineage>
</organism>
<keyword evidence="1" id="KW-0597">Phosphoprotein</keyword>
<evidence type="ECO:0000256" key="1">
    <source>
        <dbReference type="PROSITE-ProRule" id="PRU00169"/>
    </source>
</evidence>
<dbReference type="SMART" id="SM00448">
    <property type="entry name" value="REC"/>
    <property type="match status" value="1"/>
</dbReference>
<proteinExistence type="predicted"/>